<evidence type="ECO:0000259" key="3">
    <source>
        <dbReference type="Pfam" id="PF05175"/>
    </source>
</evidence>
<dbReference type="InterPro" id="IPR050210">
    <property type="entry name" value="tRNA_Adenine-N(6)_MTase"/>
</dbReference>
<dbReference type="CDD" id="cd02440">
    <property type="entry name" value="AdoMet_MTases"/>
    <property type="match status" value="1"/>
</dbReference>
<dbReference type="GO" id="GO:0032259">
    <property type="term" value="P:methylation"/>
    <property type="evidence" value="ECO:0007669"/>
    <property type="project" value="UniProtKB-KW"/>
</dbReference>
<dbReference type="AlphaFoldDB" id="A0A9D1MXN4"/>
<organism evidence="4 5">
    <name type="scientific">Candidatus Fimimonas merdipullorum</name>
    <dbReference type="NCBI Taxonomy" id="2840822"/>
    <lineage>
        <taxon>Bacteria</taxon>
        <taxon>Pseudomonadati</taxon>
        <taxon>Myxococcota</taxon>
        <taxon>Myxococcia</taxon>
        <taxon>Myxococcales</taxon>
        <taxon>Cystobacterineae</taxon>
        <taxon>Myxococcaceae</taxon>
        <taxon>Myxococcaceae incertae sedis</taxon>
        <taxon>Candidatus Fimimonas</taxon>
    </lineage>
</organism>
<sequence>MQVPLYPHEKTEDLQCKGLRLIQSSREYRFTTDAVLLANFCRDMTGKKCVELCAGSGVISLLLAAKKRPSHITAVELQPQLCDMMRRSVALNDLQEVIDVVCEDVKNFRAQADVVVCNPPYRKADSGERQRAHNIALCRHEICLTLSDVVECAARLLNNKGSFYLVHQSSRLAEIVTLCNQSLLAVKEILPVCPSPGKNPNLVLIHAQKQGRSDCVLRFPLSVTDENGQYTPQAKAWYGIR</sequence>
<dbReference type="SUPFAM" id="SSF53335">
    <property type="entry name" value="S-adenosyl-L-methionine-dependent methyltransferases"/>
    <property type="match status" value="1"/>
</dbReference>
<proteinExistence type="predicted"/>
<evidence type="ECO:0000256" key="2">
    <source>
        <dbReference type="ARBA" id="ARBA00022691"/>
    </source>
</evidence>
<evidence type="ECO:0000256" key="1">
    <source>
        <dbReference type="ARBA" id="ARBA00022603"/>
    </source>
</evidence>
<accession>A0A9D1MXN4</accession>
<dbReference type="InterPro" id="IPR029063">
    <property type="entry name" value="SAM-dependent_MTases_sf"/>
</dbReference>
<keyword evidence="1" id="KW-0808">Transferase</keyword>
<dbReference type="PROSITE" id="PS00092">
    <property type="entry name" value="N6_MTASE"/>
    <property type="match status" value="1"/>
</dbReference>
<comment type="caution">
    <text evidence="4">The sequence shown here is derived from an EMBL/GenBank/DDBJ whole genome shotgun (WGS) entry which is preliminary data.</text>
</comment>
<name>A0A9D1MXN4_9BACT</name>
<dbReference type="InterPro" id="IPR007848">
    <property type="entry name" value="Small_mtfrase_dom"/>
</dbReference>
<dbReference type="GO" id="GO:0008170">
    <property type="term" value="F:N-methyltransferase activity"/>
    <property type="evidence" value="ECO:0007669"/>
    <property type="project" value="UniProtKB-ARBA"/>
</dbReference>
<keyword evidence="1" id="KW-0489">Methyltransferase</keyword>
<dbReference type="EMBL" id="DVOC01000058">
    <property type="protein sequence ID" value="HIU91040.1"/>
    <property type="molecule type" value="Genomic_DNA"/>
</dbReference>
<evidence type="ECO:0000313" key="5">
    <source>
        <dbReference type="Proteomes" id="UP000886852"/>
    </source>
</evidence>
<dbReference type="Proteomes" id="UP000886852">
    <property type="component" value="Unassembled WGS sequence"/>
</dbReference>
<protein>
    <submittedName>
        <fullName evidence="4">tRNA1(Val) (Adenine(37)-N6)-methyltransferase</fullName>
    </submittedName>
</protein>
<dbReference type="GO" id="GO:0008757">
    <property type="term" value="F:S-adenosylmethionine-dependent methyltransferase activity"/>
    <property type="evidence" value="ECO:0007669"/>
    <property type="project" value="UniProtKB-ARBA"/>
</dbReference>
<gene>
    <name evidence="4" type="ORF">IAC72_03425</name>
</gene>
<dbReference type="PANTHER" id="PTHR47739">
    <property type="entry name" value="TRNA1(VAL) (ADENINE(37)-N6)-METHYLTRANSFERASE"/>
    <property type="match status" value="1"/>
</dbReference>
<keyword evidence="2" id="KW-0949">S-adenosyl-L-methionine</keyword>
<dbReference type="Pfam" id="PF05175">
    <property type="entry name" value="MTS"/>
    <property type="match status" value="1"/>
</dbReference>
<dbReference type="PANTHER" id="PTHR47739:SF1">
    <property type="entry name" value="TRNA1(VAL) (ADENINE(37)-N6)-METHYLTRANSFERASE"/>
    <property type="match status" value="1"/>
</dbReference>
<reference evidence="4" key="2">
    <citation type="journal article" date="2021" name="PeerJ">
        <title>Extensive microbial diversity within the chicken gut microbiome revealed by metagenomics and culture.</title>
        <authorList>
            <person name="Gilroy R."/>
            <person name="Ravi A."/>
            <person name="Getino M."/>
            <person name="Pursley I."/>
            <person name="Horton D.L."/>
            <person name="Alikhan N.F."/>
            <person name="Baker D."/>
            <person name="Gharbi K."/>
            <person name="Hall N."/>
            <person name="Watson M."/>
            <person name="Adriaenssens E.M."/>
            <person name="Foster-Nyarko E."/>
            <person name="Jarju S."/>
            <person name="Secka A."/>
            <person name="Antonio M."/>
            <person name="Oren A."/>
            <person name="Chaudhuri R.R."/>
            <person name="La Ragione R."/>
            <person name="Hildebrand F."/>
            <person name="Pallen M.J."/>
        </authorList>
    </citation>
    <scope>NUCLEOTIDE SEQUENCE</scope>
    <source>
        <strain evidence="4">ChiHjej12B11-7776</strain>
    </source>
</reference>
<evidence type="ECO:0000313" key="4">
    <source>
        <dbReference type="EMBL" id="HIU91040.1"/>
    </source>
</evidence>
<dbReference type="GO" id="GO:0003676">
    <property type="term" value="F:nucleic acid binding"/>
    <property type="evidence" value="ECO:0007669"/>
    <property type="project" value="InterPro"/>
</dbReference>
<dbReference type="Gene3D" id="3.40.50.150">
    <property type="entry name" value="Vaccinia Virus protein VP39"/>
    <property type="match status" value="1"/>
</dbReference>
<reference evidence="4" key="1">
    <citation type="submission" date="2020-10" db="EMBL/GenBank/DDBJ databases">
        <authorList>
            <person name="Gilroy R."/>
        </authorList>
    </citation>
    <scope>NUCLEOTIDE SEQUENCE</scope>
    <source>
        <strain evidence="4">ChiHjej12B11-7776</strain>
    </source>
</reference>
<feature type="domain" description="Methyltransferase small" evidence="3">
    <location>
        <begin position="35"/>
        <end position="170"/>
    </location>
</feature>
<dbReference type="InterPro" id="IPR002052">
    <property type="entry name" value="DNA_methylase_N6_adenine_CS"/>
</dbReference>